<keyword evidence="3" id="KW-0812">Transmembrane</keyword>
<dbReference type="OrthoDB" id="6876592at2"/>
<reference evidence="4 5" key="1">
    <citation type="submission" date="2019-03" db="EMBL/GenBank/DDBJ databases">
        <title>Freshwater and sediment microbial communities from various areas in North America, analyzing microbe dynamics in response to fracking.</title>
        <authorList>
            <person name="Lamendella R."/>
        </authorList>
    </citation>
    <scope>NUCLEOTIDE SEQUENCE [LARGE SCALE GENOMIC DNA]</scope>
    <source>
        <strain evidence="4 5">18_TX</strain>
    </source>
</reference>
<dbReference type="EMBL" id="SNXI01000008">
    <property type="protein sequence ID" value="TDP32757.1"/>
    <property type="molecule type" value="Genomic_DNA"/>
</dbReference>
<proteinExistence type="predicted"/>
<keyword evidence="3" id="KW-0472">Membrane</keyword>
<gene>
    <name evidence="4" type="ORF">DEU29_108102</name>
</gene>
<accession>A0A4R6P545</accession>
<comment type="caution">
    <text evidence="4">The sequence shown here is derived from an EMBL/GenBank/DDBJ whole genome shotgun (WGS) entry which is preliminary data.</text>
</comment>
<feature type="coiled-coil region" evidence="1">
    <location>
        <begin position="46"/>
        <end position="73"/>
    </location>
</feature>
<dbReference type="AlphaFoldDB" id="A0A4R6P545"/>
<evidence type="ECO:0000256" key="1">
    <source>
        <dbReference type="SAM" id="Coils"/>
    </source>
</evidence>
<dbReference type="Proteomes" id="UP000295531">
    <property type="component" value="Unassembled WGS sequence"/>
</dbReference>
<keyword evidence="3" id="KW-1133">Transmembrane helix</keyword>
<dbReference type="Pfam" id="PF05137">
    <property type="entry name" value="PilN"/>
    <property type="match status" value="1"/>
</dbReference>
<dbReference type="RefSeq" id="WP_133539816.1">
    <property type="nucleotide sequence ID" value="NZ_SNXI01000008.1"/>
</dbReference>
<dbReference type="InterPro" id="IPR007813">
    <property type="entry name" value="PilN"/>
</dbReference>
<name>A0A4R6P545_9GAMM</name>
<feature type="region of interest" description="Disordered" evidence="2">
    <location>
        <begin position="186"/>
        <end position="214"/>
    </location>
</feature>
<sequence>MKQSVNLLRDDLKPVIQRLTLNRAAVSVALVLFLVVATMGYAQWLEQKSDNQLTQAQQTLQQHTQRTEQLQQQLKQRQPSQQLIEQDLALDKKIAAQQRLNQQLSDRQTTHNSAPDQLMQALYQVDIEGLWLTEFSMGRQGISLTGKTIEANLLPRWMQRFRHVPLLAQSRFAVVDLDRNEQNQQTFSLSNNPLSDSSLNDSAGSNSSNSGETP</sequence>
<feature type="compositionally biased region" description="Low complexity" evidence="2">
    <location>
        <begin position="188"/>
        <end position="214"/>
    </location>
</feature>
<evidence type="ECO:0000313" key="4">
    <source>
        <dbReference type="EMBL" id="TDP32757.1"/>
    </source>
</evidence>
<evidence type="ECO:0000256" key="3">
    <source>
        <dbReference type="SAM" id="Phobius"/>
    </source>
</evidence>
<evidence type="ECO:0000256" key="2">
    <source>
        <dbReference type="SAM" id="MobiDB-lite"/>
    </source>
</evidence>
<keyword evidence="1" id="KW-0175">Coiled coil</keyword>
<evidence type="ECO:0000313" key="5">
    <source>
        <dbReference type="Proteomes" id="UP000295531"/>
    </source>
</evidence>
<feature type="transmembrane region" description="Helical" evidence="3">
    <location>
        <begin position="21"/>
        <end position="44"/>
    </location>
</feature>
<keyword evidence="5" id="KW-1185">Reference proteome</keyword>
<protein>
    <submittedName>
        <fullName evidence="4">Fimbrial assembly protein PilN</fullName>
    </submittedName>
</protein>
<organism evidence="4 5">
    <name type="scientific">Idiomarina aquatica</name>
    <dbReference type="NCBI Taxonomy" id="1327752"/>
    <lineage>
        <taxon>Bacteria</taxon>
        <taxon>Pseudomonadati</taxon>
        <taxon>Pseudomonadota</taxon>
        <taxon>Gammaproteobacteria</taxon>
        <taxon>Alteromonadales</taxon>
        <taxon>Idiomarinaceae</taxon>
        <taxon>Idiomarina</taxon>
    </lineage>
</organism>